<evidence type="ECO:0000313" key="2">
    <source>
        <dbReference type="EMBL" id="KAG8034208.1"/>
    </source>
</evidence>
<dbReference type="EMBL" id="JAAOIC020000068">
    <property type="protein sequence ID" value="KAG8034208.1"/>
    <property type="molecule type" value="Genomic_DNA"/>
</dbReference>
<feature type="signal peptide" evidence="1">
    <location>
        <begin position="1"/>
        <end position="19"/>
    </location>
</feature>
<keyword evidence="3" id="KW-1185">Reference proteome</keyword>
<keyword evidence="1" id="KW-0732">Signal</keyword>
<reference evidence="2" key="1">
    <citation type="submission" date="2020-03" db="EMBL/GenBank/DDBJ databases">
        <authorList>
            <person name="Chebbi M.A."/>
            <person name="Drezen J.M."/>
        </authorList>
    </citation>
    <scope>NUCLEOTIDE SEQUENCE</scope>
    <source>
        <tissue evidence="2">Whole body</tissue>
    </source>
</reference>
<evidence type="ECO:0000313" key="3">
    <source>
        <dbReference type="Proteomes" id="UP000729913"/>
    </source>
</evidence>
<accession>A0A8J5QYI4</accession>
<comment type="caution">
    <text evidence="2">The sequence shown here is derived from an EMBL/GenBank/DDBJ whole genome shotgun (WGS) entry which is preliminary data.</text>
</comment>
<protein>
    <submittedName>
        <fullName evidence="2">Uncharacterized protein</fullName>
    </submittedName>
</protein>
<organism evidence="2 3">
    <name type="scientific">Cotesia typhae</name>
    <dbReference type="NCBI Taxonomy" id="2053667"/>
    <lineage>
        <taxon>Eukaryota</taxon>
        <taxon>Metazoa</taxon>
        <taxon>Ecdysozoa</taxon>
        <taxon>Arthropoda</taxon>
        <taxon>Hexapoda</taxon>
        <taxon>Insecta</taxon>
        <taxon>Pterygota</taxon>
        <taxon>Neoptera</taxon>
        <taxon>Endopterygota</taxon>
        <taxon>Hymenoptera</taxon>
        <taxon>Apocrita</taxon>
        <taxon>Ichneumonoidea</taxon>
        <taxon>Braconidae</taxon>
        <taxon>Microgastrinae</taxon>
        <taxon>Cotesia</taxon>
    </lineage>
</organism>
<name>A0A8J5QYI4_9HYME</name>
<dbReference type="Proteomes" id="UP000729913">
    <property type="component" value="Unassembled WGS sequence"/>
</dbReference>
<gene>
    <name evidence="2" type="ORF">G9C98_001293</name>
</gene>
<feature type="chain" id="PRO_5035241083" evidence="1">
    <location>
        <begin position="20"/>
        <end position="278"/>
    </location>
</feature>
<dbReference type="AlphaFoldDB" id="A0A8J5QYI4"/>
<dbReference type="OrthoDB" id="7667137at2759"/>
<reference evidence="2" key="2">
    <citation type="submission" date="2021-04" db="EMBL/GenBank/DDBJ databases">
        <title>Genome-wide patterns of bracovirus chromosomal integration into multiple host tissues during parasitism.</title>
        <authorList>
            <person name="Chebbi M.A.C."/>
        </authorList>
    </citation>
    <scope>NUCLEOTIDE SEQUENCE</scope>
    <source>
        <tissue evidence="2">Whole body</tissue>
    </source>
</reference>
<evidence type="ECO:0000256" key="1">
    <source>
        <dbReference type="SAM" id="SignalP"/>
    </source>
</evidence>
<proteinExistence type="predicted"/>
<sequence>MRSLLLKILLLIAAKSTVSTGIGIHADWDIQGKVSHLCENGVMLDKDYPPCECLKKMPIIGNLAIGPPDIPYSGDVPGFDDQQSVPSISSDNDMIIPSGSVSIQGLECMEKGSNETVKLERTILYMLNIKVTEHQYNPVNSYIKFKDTSSGELKMKFLKNITRRNSLNIISGELKINDDSVQTFGPEDNVCGPFEDGMMKDIVGPILSLIMFERQSCPIEKGTSVVVKENNPITMISEDPLQCGDYKMTVQINSLIEPEVFLDLMFEWTVSENLHCEE</sequence>